<accession>A0ABS1E5N7</accession>
<comment type="catalytic activity">
    <reaction evidence="10 11">
        <text>7-carboxy-7-carbaguanine + NH4(+) + 2 ATP = 7-cyano-7-carbaguanine + 2 AMP + 2 diphosphate + 2 H(+)</text>
        <dbReference type="Rhea" id="RHEA:27982"/>
        <dbReference type="ChEBI" id="CHEBI:15378"/>
        <dbReference type="ChEBI" id="CHEBI:28938"/>
        <dbReference type="ChEBI" id="CHEBI:30616"/>
        <dbReference type="ChEBI" id="CHEBI:33019"/>
        <dbReference type="ChEBI" id="CHEBI:45075"/>
        <dbReference type="ChEBI" id="CHEBI:61036"/>
        <dbReference type="ChEBI" id="CHEBI:456215"/>
        <dbReference type="EC" id="6.3.4.20"/>
    </reaction>
</comment>
<evidence type="ECO:0000313" key="12">
    <source>
        <dbReference type="EMBL" id="MBK1726990.1"/>
    </source>
</evidence>
<protein>
    <recommendedName>
        <fullName evidence="9 11">7-cyano-7-deazaguanine synthase</fullName>
        <ecNumber evidence="9 11">6.3.4.20</ecNumber>
    </recommendedName>
    <alternativeName>
        <fullName evidence="11">7-cyano-7-carbaguanine synthase</fullName>
    </alternativeName>
    <alternativeName>
        <fullName evidence="11">PreQ(0) synthase</fullName>
    </alternativeName>
    <alternativeName>
        <fullName evidence="11">Queuosine biosynthesis protein QueC</fullName>
    </alternativeName>
</protein>
<proteinExistence type="inferred from homology"/>
<evidence type="ECO:0000256" key="7">
    <source>
        <dbReference type="ARBA" id="ARBA00022840"/>
    </source>
</evidence>
<dbReference type="Gene3D" id="3.40.50.620">
    <property type="entry name" value="HUPs"/>
    <property type="match status" value="1"/>
</dbReference>
<evidence type="ECO:0000256" key="4">
    <source>
        <dbReference type="ARBA" id="ARBA00022741"/>
    </source>
</evidence>
<dbReference type="InterPro" id="IPR018317">
    <property type="entry name" value="QueC"/>
</dbReference>
<keyword evidence="13" id="KW-1185">Reference proteome</keyword>
<keyword evidence="2 11" id="KW-0436">Ligase</keyword>
<dbReference type="CDD" id="cd01995">
    <property type="entry name" value="QueC-like"/>
    <property type="match status" value="1"/>
</dbReference>
<keyword evidence="4 11" id="KW-0547">Nucleotide-binding</keyword>
<evidence type="ECO:0000256" key="2">
    <source>
        <dbReference type="ARBA" id="ARBA00022598"/>
    </source>
</evidence>
<feature type="binding site" evidence="11">
    <location>
        <position position="226"/>
    </location>
    <ligand>
        <name>Zn(2+)</name>
        <dbReference type="ChEBI" id="CHEBI:29105"/>
    </ligand>
</feature>
<evidence type="ECO:0000256" key="8">
    <source>
        <dbReference type="ARBA" id="ARBA00037993"/>
    </source>
</evidence>
<dbReference type="PIRSF" id="PIRSF006293">
    <property type="entry name" value="ExsB"/>
    <property type="match status" value="1"/>
</dbReference>
<keyword evidence="5 11" id="KW-0671">Queuosine biosynthesis</keyword>
<dbReference type="RefSeq" id="WP_200259357.1">
    <property type="nucleotide sequence ID" value="NZ_NRSH01000086.1"/>
</dbReference>
<evidence type="ECO:0000313" key="13">
    <source>
        <dbReference type="Proteomes" id="UP000738126"/>
    </source>
</evidence>
<dbReference type="PANTHER" id="PTHR42914">
    <property type="entry name" value="7-CYANO-7-DEAZAGUANINE SYNTHASE"/>
    <property type="match status" value="1"/>
</dbReference>
<dbReference type="Pfam" id="PF06508">
    <property type="entry name" value="QueC"/>
    <property type="match status" value="1"/>
</dbReference>
<comment type="cofactor">
    <cofactor evidence="11">
        <name>Zn(2+)</name>
        <dbReference type="ChEBI" id="CHEBI:29105"/>
    </cofactor>
    <text evidence="11">Binds 1 zinc ion per subunit.</text>
</comment>
<dbReference type="PANTHER" id="PTHR42914:SF1">
    <property type="entry name" value="7-CYANO-7-DEAZAGUANINE SYNTHASE"/>
    <property type="match status" value="1"/>
</dbReference>
<comment type="function">
    <text evidence="11">Catalyzes the ATP-dependent conversion of 7-carboxy-7-deazaguanine (CDG) to 7-cyano-7-deazaguanine (preQ(0)).</text>
</comment>
<dbReference type="EC" id="6.3.4.20" evidence="9 11"/>
<dbReference type="SUPFAM" id="SSF52402">
    <property type="entry name" value="Adenine nucleotide alpha hydrolases-like"/>
    <property type="match status" value="1"/>
</dbReference>
<comment type="pathway">
    <text evidence="1 11">Purine metabolism; 7-cyano-7-deazaguanine biosynthesis.</text>
</comment>
<comment type="caution">
    <text evidence="12">The sequence shown here is derived from an EMBL/GenBank/DDBJ whole genome shotgun (WGS) entry which is preliminary data.</text>
</comment>
<evidence type="ECO:0000256" key="9">
    <source>
        <dbReference type="ARBA" id="ARBA00039149"/>
    </source>
</evidence>
<dbReference type="InterPro" id="IPR014729">
    <property type="entry name" value="Rossmann-like_a/b/a_fold"/>
</dbReference>
<reference evidence="12 13" key="1">
    <citation type="journal article" date="2020" name="Microorganisms">
        <title>Osmotic Adaptation and Compatible Solute Biosynthesis of Phototrophic Bacteria as Revealed from Genome Analyses.</title>
        <authorList>
            <person name="Imhoff J.F."/>
            <person name="Rahn T."/>
            <person name="Kunzel S."/>
            <person name="Keller A."/>
            <person name="Neulinger S.C."/>
        </authorList>
    </citation>
    <scope>NUCLEOTIDE SEQUENCE [LARGE SCALE GENOMIC DNA]</scope>
    <source>
        <strain evidence="12 13">DSM 15116</strain>
    </source>
</reference>
<evidence type="ECO:0000256" key="5">
    <source>
        <dbReference type="ARBA" id="ARBA00022785"/>
    </source>
</evidence>
<feature type="binding site" evidence="11">
    <location>
        <position position="223"/>
    </location>
    <ligand>
        <name>Zn(2+)</name>
        <dbReference type="ChEBI" id="CHEBI:29105"/>
    </ligand>
</feature>
<sequence length="243" mass="26592">MTTATPLPSCPAAGSAVVLFSGGQDSAACLAWALERFERVETVGFAYGQRHDVELEARQGVLEALRAGFPAWGQRLGADRVLDAGVLGQISDTALTREAEIAYDERGLPNTFVPGRNLLFFTLAAALAQRQGIRHLVAGVCETDYSGYPDCRDDTIKALQVALNLGMAERFVLHTPLMWLDKAQTWELTEALGGEALVDLVVERTHTCYHGERSRRHPWGYGCGACPACRLRAEGWRRYRGLG</sequence>
<comment type="similarity">
    <text evidence="8 11">Belongs to the QueC family.</text>
</comment>
<gene>
    <name evidence="11 12" type="primary">queC</name>
    <name evidence="12" type="ORF">CKO13_08135</name>
</gene>
<feature type="binding site" evidence="11">
    <location>
        <begin position="20"/>
        <end position="30"/>
    </location>
    <ligand>
        <name>ATP</name>
        <dbReference type="ChEBI" id="CHEBI:30616"/>
    </ligand>
</feature>
<evidence type="ECO:0000256" key="3">
    <source>
        <dbReference type="ARBA" id="ARBA00022723"/>
    </source>
</evidence>
<name>A0ABS1E5N7_9GAMM</name>
<keyword evidence="3 11" id="KW-0479">Metal-binding</keyword>
<feature type="binding site" evidence="11">
    <location>
        <position position="229"/>
    </location>
    <ligand>
        <name>Zn(2+)</name>
        <dbReference type="ChEBI" id="CHEBI:29105"/>
    </ligand>
</feature>
<dbReference type="EMBL" id="NRSH01000086">
    <property type="protein sequence ID" value="MBK1726990.1"/>
    <property type="molecule type" value="Genomic_DNA"/>
</dbReference>
<evidence type="ECO:0000256" key="6">
    <source>
        <dbReference type="ARBA" id="ARBA00022833"/>
    </source>
</evidence>
<evidence type="ECO:0000256" key="11">
    <source>
        <dbReference type="HAMAP-Rule" id="MF_01633"/>
    </source>
</evidence>
<keyword evidence="6 11" id="KW-0862">Zinc</keyword>
<feature type="binding site" evidence="11">
    <location>
        <position position="208"/>
    </location>
    <ligand>
        <name>Zn(2+)</name>
        <dbReference type="ChEBI" id="CHEBI:29105"/>
    </ligand>
</feature>
<evidence type="ECO:0000256" key="10">
    <source>
        <dbReference type="ARBA" id="ARBA00047890"/>
    </source>
</evidence>
<dbReference type="NCBIfam" id="TIGR00364">
    <property type="entry name" value="7-cyano-7-deazaguanine synthase QueC"/>
    <property type="match status" value="1"/>
</dbReference>
<dbReference type="HAMAP" id="MF_01633">
    <property type="entry name" value="QueC"/>
    <property type="match status" value="1"/>
</dbReference>
<evidence type="ECO:0000256" key="1">
    <source>
        <dbReference type="ARBA" id="ARBA00005061"/>
    </source>
</evidence>
<keyword evidence="7 11" id="KW-0067">ATP-binding</keyword>
<organism evidence="12 13">
    <name type="scientific">Halorhodospira neutriphila</name>
    <dbReference type="NCBI Taxonomy" id="168379"/>
    <lineage>
        <taxon>Bacteria</taxon>
        <taxon>Pseudomonadati</taxon>
        <taxon>Pseudomonadota</taxon>
        <taxon>Gammaproteobacteria</taxon>
        <taxon>Chromatiales</taxon>
        <taxon>Ectothiorhodospiraceae</taxon>
        <taxon>Halorhodospira</taxon>
    </lineage>
</organism>
<dbReference type="Proteomes" id="UP000738126">
    <property type="component" value="Unassembled WGS sequence"/>
</dbReference>